<dbReference type="EMBL" id="PNBA02000011">
    <property type="protein sequence ID" value="KAG6408271.1"/>
    <property type="molecule type" value="Genomic_DNA"/>
</dbReference>
<sequence length="99" mass="11465">MSTFILDYVEPFSSSLMKETFSFVLSPAPFLTQIRLVGHCYHLSGLVWLTCEPWLKYKTRWCSFSSNLSFQKRSSKLCSLVIPDNRYSLCASSFIRDYG</sequence>
<accession>A0A8X8XAN8</accession>
<protein>
    <submittedName>
        <fullName evidence="1">Uncharacterized protein</fullName>
    </submittedName>
</protein>
<name>A0A8X8XAN8_SALSN</name>
<reference evidence="1" key="2">
    <citation type="submission" date="2020-08" db="EMBL/GenBank/DDBJ databases">
        <title>Plant Genome Project.</title>
        <authorList>
            <person name="Zhang R.-G."/>
        </authorList>
    </citation>
    <scope>NUCLEOTIDE SEQUENCE</scope>
    <source>
        <strain evidence="1">Huo1</strain>
        <tissue evidence="1">Leaf</tissue>
    </source>
</reference>
<dbReference type="AlphaFoldDB" id="A0A8X8XAN8"/>
<proteinExistence type="predicted"/>
<keyword evidence="2" id="KW-1185">Reference proteome</keyword>
<dbReference type="Proteomes" id="UP000298416">
    <property type="component" value="Unassembled WGS sequence"/>
</dbReference>
<evidence type="ECO:0000313" key="2">
    <source>
        <dbReference type="Proteomes" id="UP000298416"/>
    </source>
</evidence>
<reference evidence="1" key="1">
    <citation type="submission" date="2018-01" db="EMBL/GenBank/DDBJ databases">
        <authorList>
            <person name="Mao J.F."/>
        </authorList>
    </citation>
    <scope>NUCLEOTIDE SEQUENCE</scope>
    <source>
        <strain evidence="1">Huo1</strain>
        <tissue evidence="1">Leaf</tissue>
    </source>
</reference>
<gene>
    <name evidence="1" type="ORF">SASPL_131276</name>
</gene>
<organism evidence="1">
    <name type="scientific">Salvia splendens</name>
    <name type="common">Scarlet sage</name>
    <dbReference type="NCBI Taxonomy" id="180675"/>
    <lineage>
        <taxon>Eukaryota</taxon>
        <taxon>Viridiplantae</taxon>
        <taxon>Streptophyta</taxon>
        <taxon>Embryophyta</taxon>
        <taxon>Tracheophyta</taxon>
        <taxon>Spermatophyta</taxon>
        <taxon>Magnoliopsida</taxon>
        <taxon>eudicotyledons</taxon>
        <taxon>Gunneridae</taxon>
        <taxon>Pentapetalae</taxon>
        <taxon>asterids</taxon>
        <taxon>lamiids</taxon>
        <taxon>Lamiales</taxon>
        <taxon>Lamiaceae</taxon>
        <taxon>Nepetoideae</taxon>
        <taxon>Mentheae</taxon>
        <taxon>Salviinae</taxon>
        <taxon>Salvia</taxon>
        <taxon>Salvia subgen. Calosphace</taxon>
        <taxon>core Calosphace</taxon>
    </lineage>
</organism>
<evidence type="ECO:0000313" key="1">
    <source>
        <dbReference type="EMBL" id="KAG6408271.1"/>
    </source>
</evidence>
<comment type="caution">
    <text evidence="1">The sequence shown here is derived from an EMBL/GenBank/DDBJ whole genome shotgun (WGS) entry which is preliminary data.</text>
</comment>